<dbReference type="Pfam" id="PF16184">
    <property type="entry name" value="Cadherin_3"/>
    <property type="match status" value="3"/>
</dbReference>
<evidence type="ECO:0008006" key="5">
    <source>
        <dbReference type="Google" id="ProtNLM"/>
    </source>
</evidence>
<feature type="compositionally biased region" description="Low complexity" evidence="1">
    <location>
        <begin position="2221"/>
        <end position="2301"/>
    </location>
</feature>
<proteinExistence type="predicted"/>
<feature type="compositionally biased region" description="Low complexity" evidence="1">
    <location>
        <begin position="2314"/>
        <end position="2332"/>
    </location>
</feature>
<sequence>MITPAMVQYVSKVVPDALWEEADWWGFDSSFGGLQLKINGTWTNIGPGGKFYQSDIDSGRVRYMALSPSSRWTNCNYYIRDGTPYEFIGGLSVEFNFPPTVSPITTASTSANVAVQLQSVNLNAADTDDDATRLVYSIQAYSNAGTLTKMATPGSVPKVLPVNSTFTVDDVRNGMIWYQPIATNGTAEVNLTVADSQPGYIPTILRITILPMTWTNQTYTTTWLQGAAWRTVAPAHIMNPAPTMAVDSVIYTIVSITDGMFLRVLDTSGWKNVGVGGNFSLAQVAYNQVQVNTSATFTGTATLNYTATAPGASSAFGSYSVYVNYPPIITTKSGVVVPQNSKPLDMKTILGGTDVENNAWGLQFTVTQWPGNGAGLYRYITYLGPANYYNGPYYFVSFSQNDLNSGYVQLRFNPSSYGMTTFAFTLSDGSYSVPSGPVSVYQFPAPVIKSISPTVAQNGSLVISDSSLMATSVEPSVTPSSLLFTIIAPAFPGNLTNASSLDQQMLTNFTALDISNRQLQYTPPTGWNGTAVISFTVSDGVNLLSSKFSIIVNSLPWISVNITAFCPRNGSVPLRGLLQYSDINNLPTSIVYSLSSGPLLDFGCVQARTSATAPWSCATTWTQDDIDKGNVQYMVSSTNLGSERIAFSVSDPYNILPAVQYYNVTIIPAWPVLVSNRVVLSAAVNGMPTVTFPIQTEHLQYTCADTPPDQMKYTLLKNTNVSMAYQLELFNGTNWTVLPVPGGTWFQSDIDSGNLRVTATASKAGTEVVQLIVQSSATTSNGTLRIQYHYMPVIVSQTTMWTYWWNSKSIGSTNLKALAPDQPDATKIVYKITRGPLRGTLSSSQFSQDDINRNLVTYRHTGWVNQEIAKSDDFGFLVYDAVGLPSAGNATVLLVNQLPVKGAATTLFAYPTSGNRTVTTNMLTWTDVDGPNQLTFVLLSNLTFGSLMVKGRRLSVGDMWNASNIGVDLMMVDMPLTSLTNMSVSFDYNVTDGINVVQDRFNVNFVPPPQYRGALSPLCDADSYSRRRCNILSTFNVWTTLPASSIIWTFPKINSAECYSNWLTLDYSYGYIWPTSNVGGPYSFSLQDMSTGFAVDCIYGVPGWLRFTATFTDGLNPPVSQMITIQWNYMPRLQTNVALQLAVLAQPTVVNITSGYLNWQDSDNATTQLMYTLSSEPAKARLSLLVNGTVTNLSSGSRWTQDDINSNRLVFNTNYTDRAGARDAFTYNFTDGIWNFTEQTVSIVYEDAPRMTANQTMFIDWTGRTTSQRVVVPKSSLEWVSNFEAPSSLMYTILSSPQIGSLQLWVDYYTRVPLYNATYCTCSPSQTPCPPVQPCQYTFTQNDIANSNLEFYATASSNLSSNCFRYNISTGGFRTEADQWFCTFVYTPPKISKTLPVIAWGSSITLNASWFSVTTAEPILAPWNLTYTVLSLPTVDNDGNLQVTSGVQNQSTVTIGSTWTQKAVADGMLVFTHAPTSTNATVSPKYTFGTNLWDGLTNSSLSLEVLVAVPPRLNSNFIIVLPKGGSKWIYVTSLPVLSDRLLTYSIISIPVDMTVSFYDSYWWTITTVSAGFTFVAGSGNQVKIAARQNITGGDYNITMVATDGANPPINFNVPVHIHLPLQWLGTRVLLVPQNGGAFLNTGIISAVQPDVDILTKNYGTSSISYSAVNYASITKFGGLYDAYNYPWNSWSWRADDMQAKDVRFNAAKGVVGKTQLNVSCYDGWQTVYTALDVYIVAKPTVTVQPLTTVIDSPAKTLASNLNVTIDNFMAAQNLSYTVNLTVISGPSLGSLWLNVQSPLTASTSGLSGSVGGVSTSGTVVGTVSSSVLVGTSTPASSLEATNSSTSGTVVGAAASSSVPLGTVTPTTSLGATNSITSASTSAIAINVSTTESNSTTGTNPNNAPSTTTATTMQVSSTTTSASLNETPTATSTLSPTTTTSSIMVQAGSVISVNDLMLGRLVYLAGRTAGTTNIIVQVSDGVSADYNTTLPIYVEGYPISVGTGRVLLAPKALASNYTTTIDAMQLRYQTITPGLKIMYALEDVAAPVNVSLVLMANGKKVDIGTGFGQSDVDAGKVSIQWNGNISASQNATIGLIVSNGVLNGTMSLLVQFNASLIPFPVFSTTKSSSVSIATSSLSSARSSVSNSSVSVVPTGTVSNISSTVTSGYSSSLTNSTSIVLSSTSSSSTSKSSSSSSSSIASSTLLSSSSSLLSSETSLTTTSLQSSASPSSLQSSASPSTVQSSTPASSSTDESISVPPSSSQQSSSPPSVPVSRTLSSSLETGVESSSGLASSLSGSDVVSRTSEGFITGGTSVGVTSTGGTSTRGTPTDGPIKMTSNPDLIATSSMTGNEMTTSTDTISGTPQPADPAPNLTDPNTTNKAFLSPTATKAIIGSAAGVVAIIAGAGLVFWYRRPPQREFERRRTMAVAGPSAMNLMQSQQSMVSVGKSASVVALDTKSASVVALDKGGGGMGGSSSQLLGS</sequence>
<feature type="compositionally biased region" description="Polar residues" evidence="1">
    <location>
        <begin position="2335"/>
        <end position="2363"/>
    </location>
</feature>
<feature type="region of interest" description="Disordered" evidence="1">
    <location>
        <begin position="1890"/>
        <end position="1935"/>
    </location>
</feature>
<name>A0A0L0HVU9_SPIPD</name>
<keyword evidence="2" id="KW-0472">Membrane</keyword>
<dbReference type="InterPro" id="IPR051561">
    <property type="entry name" value="FRAS1_ECM"/>
</dbReference>
<reference evidence="3 4" key="1">
    <citation type="submission" date="2009-08" db="EMBL/GenBank/DDBJ databases">
        <title>The Genome Sequence of Spizellomyces punctatus strain DAOM BR117.</title>
        <authorList>
            <consortium name="The Broad Institute Genome Sequencing Platform"/>
            <person name="Russ C."/>
            <person name="Cuomo C."/>
            <person name="Shea T."/>
            <person name="Young S.K."/>
            <person name="Zeng Q."/>
            <person name="Koehrsen M."/>
            <person name="Haas B."/>
            <person name="Borodovsky M."/>
            <person name="Guigo R."/>
            <person name="Alvarado L."/>
            <person name="Berlin A."/>
            <person name="Bochicchio J."/>
            <person name="Borenstein D."/>
            <person name="Chapman S."/>
            <person name="Chen Z."/>
            <person name="Engels R."/>
            <person name="Freedman E."/>
            <person name="Gellesch M."/>
            <person name="Goldberg J."/>
            <person name="Griggs A."/>
            <person name="Gujja S."/>
            <person name="Heiman D."/>
            <person name="Hepburn T."/>
            <person name="Howarth C."/>
            <person name="Jen D."/>
            <person name="Larson L."/>
            <person name="Lewis B."/>
            <person name="Mehta T."/>
            <person name="Park D."/>
            <person name="Pearson M."/>
            <person name="Roberts A."/>
            <person name="Saif S."/>
            <person name="Shenoy N."/>
            <person name="Sisk P."/>
            <person name="Stolte C."/>
            <person name="Sykes S."/>
            <person name="Thomson T."/>
            <person name="Walk T."/>
            <person name="White J."/>
            <person name="Yandava C."/>
            <person name="Burger G."/>
            <person name="Gray M.W."/>
            <person name="Holland P.W.H."/>
            <person name="King N."/>
            <person name="Lang F.B.F."/>
            <person name="Roger A.J."/>
            <person name="Ruiz-Trillo I."/>
            <person name="Lander E."/>
            <person name="Nusbaum C."/>
        </authorList>
    </citation>
    <scope>NUCLEOTIDE SEQUENCE [LARGE SCALE GENOMIC DNA]</scope>
    <source>
        <strain evidence="3 4">DAOM BR117</strain>
    </source>
</reference>
<gene>
    <name evidence="3" type="ORF">SPPG_00685</name>
</gene>
<protein>
    <recommendedName>
        <fullName evidence="5">Cadherin domain-containing protein</fullName>
    </recommendedName>
</protein>
<evidence type="ECO:0000256" key="2">
    <source>
        <dbReference type="SAM" id="Phobius"/>
    </source>
</evidence>
<keyword evidence="2" id="KW-1133">Transmembrane helix</keyword>
<keyword evidence="4" id="KW-1185">Reference proteome</keyword>
<feature type="region of interest" description="Disordered" evidence="1">
    <location>
        <begin position="2221"/>
        <end position="2365"/>
    </location>
</feature>
<dbReference type="Proteomes" id="UP000053201">
    <property type="component" value="Unassembled WGS sequence"/>
</dbReference>
<dbReference type="VEuPathDB" id="FungiDB:SPPG_00685"/>
<dbReference type="EMBL" id="KQ257450">
    <property type="protein sequence ID" value="KND05004.1"/>
    <property type="molecule type" value="Genomic_DNA"/>
</dbReference>
<dbReference type="PANTHER" id="PTHR45739:SF12">
    <property type="entry name" value="CHONDROITIN SULFATE PROTEOGLYCAN 4-LIKE ISOFORM X2"/>
    <property type="match status" value="1"/>
</dbReference>
<evidence type="ECO:0000313" key="4">
    <source>
        <dbReference type="Proteomes" id="UP000053201"/>
    </source>
</evidence>
<organism evidence="3 4">
    <name type="scientific">Spizellomyces punctatus (strain DAOM BR117)</name>
    <dbReference type="NCBI Taxonomy" id="645134"/>
    <lineage>
        <taxon>Eukaryota</taxon>
        <taxon>Fungi</taxon>
        <taxon>Fungi incertae sedis</taxon>
        <taxon>Chytridiomycota</taxon>
        <taxon>Chytridiomycota incertae sedis</taxon>
        <taxon>Chytridiomycetes</taxon>
        <taxon>Spizellomycetales</taxon>
        <taxon>Spizellomycetaceae</taxon>
        <taxon>Spizellomyces</taxon>
    </lineage>
</organism>
<dbReference type="InParanoid" id="A0A0L0HVU9"/>
<feature type="transmembrane region" description="Helical" evidence="2">
    <location>
        <begin position="2390"/>
        <end position="2411"/>
    </location>
</feature>
<dbReference type="OrthoDB" id="430044at2759"/>
<dbReference type="GO" id="GO:0009653">
    <property type="term" value="P:anatomical structure morphogenesis"/>
    <property type="evidence" value="ECO:0007669"/>
    <property type="project" value="TreeGrafter"/>
</dbReference>
<accession>A0A0L0HVU9</accession>
<dbReference type="STRING" id="645134.A0A0L0HVU9"/>
<dbReference type="RefSeq" id="XP_016613043.1">
    <property type="nucleotide sequence ID" value="XM_016749013.1"/>
</dbReference>
<evidence type="ECO:0000256" key="1">
    <source>
        <dbReference type="SAM" id="MobiDB-lite"/>
    </source>
</evidence>
<evidence type="ECO:0000313" key="3">
    <source>
        <dbReference type="EMBL" id="KND05004.1"/>
    </source>
</evidence>
<keyword evidence="2" id="KW-0812">Transmembrane</keyword>
<dbReference type="GeneID" id="27684397"/>
<dbReference type="PANTHER" id="PTHR45739">
    <property type="entry name" value="MATRIX PROTEIN, PUTATIVE-RELATED"/>
    <property type="match status" value="1"/>
</dbReference>